<sequence>MRNAQGEATFQGDLEASLFSHFKLLKAVLKIL</sequence>
<reference evidence="1" key="1">
    <citation type="submission" date="2014-09" db="EMBL/GenBank/DDBJ databases">
        <authorList>
            <person name="Magalhaes I.L.F."/>
            <person name="Oliveira U."/>
            <person name="Santos F.R."/>
            <person name="Vidigal T.H.D.A."/>
            <person name="Brescovit A.D."/>
            <person name="Santos A.J."/>
        </authorList>
    </citation>
    <scope>NUCLEOTIDE SEQUENCE</scope>
    <source>
        <tissue evidence="1">Shoot tissue taken approximately 20 cm above the soil surface</tissue>
    </source>
</reference>
<dbReference type="AlphaFoldDB" id="A0A0A9S8Z2"/>
<evidence type="ECO:0000313" key="1">
    <source>
        <dbReference type="EMBL" id="JAD52870.1"/>
    </source>
</evidence>
<name>A0A0A9S8Z2_ARUDO</name>
<dbReference type="EMBL" id="GBRH01245025">
    <property type="protein sequence ID" value="JAD52870.1"/>
    <property type="molecule type" value="Transcribed_RNA"/>
</dbReference>
<protein>
    <submittedName>
        <fullName evidence="1">Uncharacterized protein</fullName>
    </submittedName>
</protein>
<organism evidence="1">
    <name type="scientific">Arundo donax</name>
    <name type="common">Giant reed</name>
    <name type="synonym">Donax arundinaceus</name>
    <dbReference type="NCBI Taxonomy" id="35708"/>
    <lineage>
        <taxon>Eukaryota</taxon>
        <taxon>Viridiplantae</taxon>
        <taxon>Streptophyta</taxon>
        <taxon>Embryophyta</taxon>
        <taxon>Tracheophyta</taxon>
        <taxon>Spermatophyta</taxon>
        <taxon>Magnoliopsida</taxon>
        <taxon>Liliopsida</taxon>
        <taxon>Poales</taxon>
        <taxon>Poaceae</taxon>
        <taxon>PACMAD clade</taxon>
        <taxon>Arundinoideae</taxon>
        <taxon>Arundineae</taxon>
        <taxon>Arundo</taxon>
    </lineage>
</organism>
<reference evidence="1" key="2">
    <citation type="journal article" date="2015" name="Data Brief">
        <title>Shoot transcriptome of the giant reed, Arundo donax.</title>
        <authorList>
            <person name="Barrero R.A."/>
            <person name="Guerrero F.D."/>
            <person name="Moolhuijzen P."/>
            <person name="Goolsby J.A."/>
            <person name="Tidwell J."/>
            <person name="Bellgard S.E."/>
            <person name="Bellgard M.I."/>
        </authorList>
    </citation>
    <scope>NUCLEOTIDE SEQUENCE</scope>
    <source>
        <tissue evidence="1">Shoot tissue taken approximately 20 cm above the soil surface</tissue>
    </source>
</reference>
<proteinExistence type="predicted"/>
<accession>A0A0A9S8Z2</accession>